<protein>
    <recommendedName>
        <fullName evidence="2">UspA domain-containing protein</fullName>
    </recommendedName>
</protein>
<feature type="domain" description="UspA" evidence="2">
    <location>
        <begin position="9"/>
        <end position="86"/>
    </location>
</feature>
<dbReference type="InterPro" id="IPR006015">
    <property type="entry name" value="Universal_stress_UspA"/>
</dbReference>
<dbReference type="Pfam" id="PF00582">
    <property type="entry name" value="Usp"/>
    <property type="match status" value="1"/>
</dbReference>
<dbReference type="SUPFAM" id="SSF52402">
    <property type="entry name" value="Adenine nucleotide alpha hydrolases-like"/>
    <property type="match status" value="1"/>
</dbReference>
<accession>A0A645FBX1</accession>
<dbReference type="Gene3D" id="3.40.50.620">
    <property type="entry name" value="HUPs"/>
    <property type="match status" value="1"/>
</dbReference>
<gene>
    <name evidence="3" type="ORF">SDC9_157226</name>
</gene>
<organism evidence="3">
    <name type="scientific">bioreactor metagenome</name>
    <dbReference type="NCBI Taxonomy" id="1076179"/>
    <lineage>
        <taxon>unclassified sequences</taxon>
        <taxon>metagenomes</taxon>
        <taxon>ecological metagenomes</taxon>
    </lineage>
</organism>
<dbReference type="AlphaFoldDB" id="A0A645FBX1"/>
<dbReference type="PANTHER" id="PTHR46268:SF24">
    <property type="entry name" value="UNIVERSAL STRESS PROTEIN"/>
    <property type="match status" value="1"/>
</dbReference>
<comment type="similarity">
    <text evidence="1">Belongs to the universal stress protein A family.</text>
</comment>
<sequence>MKENLEAQGREATAYARNTGKTANVTVEPVILEENPADEIVNFAEKNDIDLVVIGTLGKTGVKRFLLGSVAENVVRHSKKPVLVIK</sequence>
<comment type="caution">
    <text evidence="3">The sequence shown here is derived from an EMBL/GenBank/DDBJ whole genome shotgun (WGS) entry which is preliminary data.</text>
</comment>
<dbReference type="InterPro" id="IPR006016">
    <property type="entry name" value="UspA"/>
</dbReference>
<evidence type="ECO:0000313" key="3">
    <source>
        <dbReference type="EMBL" id="MPN09933.1"/>
    </source>
</evidence>
<evidence type="ECO:0000259" key="2">
    <source>
        <dbReference type="Pfam" id="PF00582"/>
    </source>
</evidence>
<name>A0A645FBX1_9ZZZZ</name>
<proteinExistence type="inferred from homology"/>
<dbReference type="InterPro" id="IPR014729">
    <property type="entry name" value="Rossmann-like_a/b/a_fold"/>
</dbReference>
<dbReference type="PRINTS" id="PR01438">
    <property type="entry name" value="UNVRSLSTRESS"/>
</dbReference>
<evidence type="ECO:0000256" key="1">
    <source>
        <dbReference type="ARBA" id="ARBA00008791"/>
    </source>
</evidence>
<dbReference type="EMBL" id="VSSQ01056066">
    <property type="protein sequence ID" value="MPN09933.1"/>
    <property type="molecule type" value="Genomic_DNA"/>
</dbReference>
<reference evidence="3" key="1">
    <citation type="submission" date="2019-08" db="EMBL/GenBank/DDBJ databases">
        <authorList>
            <person name="Kucharzyk K."/>
            <person name="Murdoch R.W."/>
            <person name="Higgins S."/>
            <person name="Loffler F."/>
        </authorList>
    </citation>
    <scope>NUCLEOTIDE SEQUENCE</scope>
</reference>
<dbReference type="PANTHER" id="PTHR46268">
    <property type="entry name" value="STRESS RESPONSE PROTEIN NHAX"/>
    <property type="match status" value="1"/>
</dbReference>
<dbReference type="CDD" id="cd00293">
    <property type="entry name" value="USP-like"/>
    <property type="match status" value="1"/>
</dbReference>